<proteinExistence type="predicted"/>
<organism evidence="2 3">
    <name type="scientific">Bifidobacterium pseudocatenulatum</name>
    <dbReference type="NCBI Taxonomy" id="28026"/>
    <lineage>
        <taxon>Bacteria</taxon>
        <taxon>Bacillati</taxon>
        <taxon>Actinomycetota</taxon>
        <taxon>Actinomycetes</taxon>
        <taxon>Bifidobacteriales</taxon>
        <taxon>Bifidobacteriaceae</taxon>
        <taxon>Bifidobacterium</taxon>
    </lineage>
</organism>
<feature type="region of interest" description="Disordered" evidence="1">
    <location>
        <begin position="77"/>
        <end position="96"/>
    </location>
</feature>
<dbReference type="AlphaFoldDB" id="A0A3E5HPL1"/>
<evidence type="ECO:0000313" key="2">
    <source>
        <dbReference type="EMBL" id="RGP03778.1"/>
    </source>
</evidence>
<feature type="compositionally biased region" description="Low complexity" evidence="1">
    <location>
        <begin position="8"/>
        <end position="18"/>
    </location>
</feature>
<gene>
    <name evidence="2" type="ORF">DXA79_04760</name>
</gene>
<name>A0A3E5HPL1_BIFPS</name>
<evidence type="ECO:0000313" key="3">
    <source>
        <dbReference type="Proteomes" id="UP000261031"/>
    </source>
</evidence>
<feature type="region of interest" description="Disordered" evidence="1">
    <location>
        <begin position="1"/>
        <end position="20"/>
    </location>
</feature>
<evidence type="ECO:0000256" key="1">
    <source>
        <dbReference type="SAM" id="MobiDB-lite"/>
    </source>
</evidence>
<protein>
    <submittedName>
        <fullName evidence="2">Uncharacterized protein</fullName>
    </submittedName>
</protein>
<sequence>MAVLAHDGLAGRAAAGPRPGEPVFLLSLQGRDAPTSLKVMLGSLLPFRRRNVVPDLPRQWWSRPDPIRTPLRYRRPARAHARGMDDGTTCDVRKGQ</sequence>
<reference evidence="2 3" key="1">
    <citation type="submission" date="2018-08" db="EMBL/GenBank/DDBJ databases">
        <title>A genome reference for cultivated species of the human gut microbiota.</title>
        <authorList>
            <person name="Zou Y."/>
            <person name="Xue W."/>
            <person name="Luo G."/>
        </authorList>
    </citation>
    <scope>NUCLEOTIDE SEQUENCE [LARGE SCALE GENOMIC DNA]</scope>
    <source>
        <strain evidence="2 3">OF05-12</strain>
    </source>
</reference>
<accession>A0A3E5HPL1</accession>
<comment type="caution">
    <text evidence="2">The sequence shown here is derived from an EMBL/GenBank/DDBJ whole genome shotgun (WGS) entry which is preliminary data.</text>
</comment>
<dbReference type="EMBL" id="QSWD01000002">
    <property type="protein sequence ID" value="RGP03778.1"/>
    <property type="molecule type" value="Genomic_DNA"/>
</dbReference>
<dbReference type="Proteomes" id="UP000261031">
    <property type="component" value="Unassembled WGS sequence"/>
</dbReference>